<dbReference type="InterPro" id="IPR000477">
    <property type="entry name" value="RT_dom"/>
</dbReference>
<dbReference type="SUPFAM" id="SSF56672">
    <property type="entry name" value="DNA/RNA polymerases"/>
    <property type="match status" value="1"/>
</dbReference>
<comment type="caution">
    <text evidence="2">The sequence shown here is derived from an EMBL/GenBank/DDBJ whole genome shotgun (WGS) entry which is preliminary data.</text>
</comment>
<proteinExistence type="predicted"/>
<evidence type="ECO:0000313" key="2">
    <source>
        <dbReference type="EMBL" id="CAL4075805.1"/>
    </source>
</evidence>
<gene>
    <name evidence="2" type="ORF">MNOR_LOCUS9956</name>
</gene>
<feature type="domain" description="Reverse transcriptase" evidence="1">
    <location>
        <begin position="1"/>
        <end position="263"/>
    </location>
</feature>
<dbReference type="AlphaFoldDB" id="A0AAV2QC73"/>
<dbReference type="PANTHER" id="PTHR33332">
    <property type="entry name" value="REVERSE TRANSCRIPTASE DOMAIN-CONTAINING PROTEIN"/>
    <property type="match status" value="1"/>
</dbReference>
<dbReference type="EMBL" id="CAXKWB010004927">
    <property type="protein sequence ID" value="CAL4075805.1"/>
    <property type="molecule type" value="Genomic_DNA"/>
</dbReference>
<organism evidence="2 3">
    <name type="scientific">Meganyctiphanes norvegica</name>
    <name type="common">Northern krill</name>
    <name type="synonym">Thysanopoda norvegica</name>
    <dbReference type="NCBI Taxonomy" id="48144"/>
    <lineage>
        <taxon>Eukaryota</taxon>
        <taxon>Metazoa</taxon>
        <taxon>Ecdysozoa</taxon>
        <taxon>Arthropoda</taxon>
        <taxon>Crustacea</taxon>
        <taxon>Multicrustacea</taxon>
        <taxon>Malacostraca</taxon>
        <taxon>Eumalacostraca</taxon>
        <taxon>Eucarida</taxon>
        <taxon>Euphausiacea</taxon>
        <taxon>Euphausiidae</taxon>
        <taxon>Meganyctiphanes</taxon>
    </lineage>
</organism>
<dbReference type="GO" id="GO:0071897">
    <property type="term" value="P:DNA biosynthetic process"/>
    <property type="evidence" value="ECO:0007669"/>
    <property type="project" value="UniProtKB-ARBA"/>
</dbReference>
<protein>
    <recommendedName>
        <fullName evidence="1">Reverse transcriptase domain-containing protein</fullName>
    </recommendedName>
</protein>
<dbReference type="Pfam" id="PF00078">
    <property type="entry name" value="RVT_1"/>
    <property type="match status" value="1"/>
</dbReference>
<evidence type="ECO:0000259" key="1">
    <source>
        <dbReference type="PROSITE" id="PS50878"/>
    </source>
</evidence>
<name>A0AAV2QC73_MEGNR</name>
<dbReference type="CDD" id="cd01650">
    <property type="entry name" value="RT_nLTR_like"/>
    <property type="match status" value="1"/>
</dbReference>
<keyword evidence="3" id="KW-1185">Reference proteome</keyword>
<reference evidence="2 3" key="1">
    <citation type="submission" date="2024-05" db="EMBL/GenBank/DDBJ databases">
        <authorList>
            <person name="Wallberg A."/>
        </authorList>
    </citation>
    <scope>NUCLEOTIDE SEQUENCE [LARGE SCALE GENOMIC DNA]</scope>
</reference>
<accession>A0AAV2QC73</accession>
<dbReference type="InterPro" id="IPR043502">
    <property type="entry name" value="DNA/RNA_pol_sf"/>
</dbReference>
<evidence type="ECO:0000313" key="3">
    <source>
        <dbReference type="Proteomes" id="UP001497623"/>
    </source>
</evidence>
<feature type="non-terminal residue" evidence="2">
    <location>
        <position position="375"/>
    </location>
</feature>
<sequence length="375" mass="43884">MIPKSSTPTSNPEKYRPISLLNFMGKVFAKLINNKLIKHFENNNTMRDTQHGFRKKRGTTSLLANLYERVAREKGTDRRTLITMVTRDVQKAFDKVWHKSIIFKLIQAGVDKKLTRILSNFLHSRRAYVRVNKHKGETFTMTAGVPQGDVLSPTLFLIVGNDYPEPTKNTHQKNFAMQYADDFTQIIISKFNTTITQACRDQHKTNVEEEIMKQNDFERRWKIKTNVNKFTIINIGFYIAPTIVINNTPIPYVTHTKLLGLHLTRNNFYVKQIQQNTIRARAELKKLQRFRTLNTKLKVRLYKALILPLLTYPVVPLNISSKTQIKKLQVIQNKAIRWITNEYWPIICPIALRQEQLRIEPIDQRLKRLADGVWK</sequence>
<dbReference type="PROSITE" id="PS50878">
    <property type="entry name" value="RT_POL"/>
    <property type="match status" value="1"/>
</dbReference>
<dbReference type="Proteomes" id="UP001497623">
    <property type="component" value="Unassembled WGS sequence"/>
</dbReference>